<dbReference type="AlphaFoldDB" id="A0A0G3BKM1"/>
<dbReference type="RefSeq" id="WP_047194386.1">
    <property type="nucleotide sequence ID" value="NZ_CP011371.1"/>
</dbReference>
<dbReference type="KEGG" id="pbh:AAW51_1847"/>
<accession>A0A0G3BKM1</accession>
<organism evidence="3 4">
    <name type="scientific">Caldimonas brevitalea</name>
    <dbReference type="NCBI Taxonomy" id="413882"/>
    <lineage>
        <taxon>Bacteria</taxon>
        <taxon>Pseudomonadati</taxon>
        <taxon>Pseudomonadota</taxon>
        <taxon>Betaproteobacteria</taxon>
        <taxon>Burkholderiales</taxon>
        <taxon>Sphaerotilaceae</taxon>
        <taxon>Caldimonas</taxon>
    </lineage>
</organism>
<reference evidence="3 4" key="1">
    <citation type="submission" date="2015-05" db="EMBL/GenBank/DDBJ databases">
        <authorList>
            <person name="Tang B."/>
            <person name="Yu Y."/>
        </authorList>
    </citation>
    <scope>NUCLEOTIDE SEQUENCE [LARGE SCALE GENOMIC DNA]</scope>
    <source>
        <strain evidence="3 4">DSM 7029</strain>
    </source>
</reference>
<dbReference type="PATRIC" id="fig|413882.6.peg.1944"/>
<sequence length="364" mass="39620">MDAHLLDPISDHDPCGSDMSFSAEFDAIQEMRREDDPSLDQGEWVTTLKVADWRGVETACANLLKTRTKDLRLAMWWCDAAARNHGYTGLADGLELSAQLCERYWDSMHPEGEDGDWDQRIGNLAWLLQRVVVLSRELPVTKGATGSFSLRDLEAARALQTQIDKHPHEAEQLSEGRVTLDAFARAQRETPKAWLLETLAAANRGMEALQELQRVTDARLTDEGPSFVPARDALASARDDLQRLAREAGAIEGSAGSQNDGAPPAGSTGIEVTDAAGAPAPGTGGQATAGGPLRSRAQALQQLREVADYFRRTEPHSPVAYLADKAARWGEMPLHVWLRTVLKDPGALTQVEELLGLNAPQDGS</sequence>
<name>A0A0G3BKM1_9BURK</name>
<dbReference type="InterPro" id="IPR010657">
    <property type="entry name" value="ImpA_N"/>
</dbReference>
<evidence type="ECO:0000313" key="3">
    <source>
        <dbReference type="EMBL" id="AKJ28538.1"/>
    </source>
</evidence>
<evidence type="ECO:0000259" key="2">
    <source>
        <dbReference type="Pfam" id="PF06812"/>
    </source>
</evidence>
<evidence type="ECO:0000256" key="1">
    <source>
        <dbReference type="SAM" id="MobiDB-lite"/>
    </source>
</evidence>
<dbReference type="EMBL" id="CP011371">
    <property type="protein sequence ID" value="AKJ28538.1"/>
    <property type="molecule type" value="Genomic_DNA"/>
</dbReference>
<evidence type="ECO:0000313" key="4">
    <source>
        <dbReference type="Proteomes" id="UP000035352"/>
    </source>
</evidence>
<dbReference type="InterPro" id="IPR017740">
    <property type="entry name" value="TssA-like"/>
</dbReference>
<dbReference type="Pfam" id="PF06812">
    <property type="entry name" value="ImpA_N"/>
    <property type="match status" value="1"/>
</dbReference>
<proteinExistence type="predicted"/>
<dbReference type="STRING" id="413882.AAW51_1847"/>
<dbReference type="Proteomes" id="UP000035352">
    <property type="component" value="Chromosome"/>
</dbReference>
<feature type="region of interest" description="Disordered" evidence="1">
    <location>
        <begin position="250"/>
        <end position="292"/>
    </location>
</feature>
<dbReference type="PANTHER" id="PTHR37951">
    <property type="entry name" value="CYTOPLASMIC PROTEIN-RELATED"/>
    <property type="match status" value="1"/>
</dbReference>
<feature type="domain" description="ImpA N-terminal" evidence="2">
    <location>
        <begin position="6"/>
        <end position="128"/>
    </location>
</feature>
<protein>
    <submittedName>
        <fullName evidence="3">Type VI secretion system protein ImpA</fullName>
    </submittedName>
</protein>
<dbReference type="NCBIfam" id="TIGR03363">
    <property type="entry name" value="VI_chp_8"/>
    <property type="match status" value="1"/>
</dbReference>
<gene>
    <name evidence="3" type="primary">impA</name>
    <name evidence="3" type="ORF">AAW51_1847</name>
</gene>
<dbReference type="PANTHER" id="PTHR37951:SF1">
    <property type="entry name" value="TYPE VI SECRETION SYSTEM COMPONENT TSSA1"/>
    <property type="match status" value="1"/>
</dbReference>
<keyword evidence="4" id="KW-1185">Reference proteome</keyword>
<dbReference type="OrthoDB" id="9771118at2"/>